<dbReference type="OrthoDB" id="6470420at2759"/>
<organism evidence="1 2">
    <name type="scientific">Araneus ventricosus</name>
    <name type="common">Orbweaver spider</name>
    <name type="synonym">Epeira ventricosa</name>
    <dbReference type="NCBI Taxonomy" id="182803"/>
    <lineage>
        <taxon>Eukaryota</taxon>
        <taxon>Metazoa</taxon>
        <taxon>Ecdysozoa</taxon>
        <taxon>Arthropoda</taxon>
        <taxon>Chelicerata</taxon>
        <taxon>Arachnida</taxon>
        <taxon>Araneae</taxon>
        <taxon>Araneomorphae</taxon>
        <taxon>Entelegynae</taxon>
        <taxon>Araneoidea</taxon>
        <taxon>Araneidae</taxon>
        <taxon>Araneus</taxon>
    </lineage>
</organism>
<dbReference type="AlphaFoldDB" id="A0A4Y2N8Q8"/>
<sequence length="98" mass="11632">MSSISQRFNQDELNDLTRDLNLSKEASELLASRTTKIYWNKEPKLPFTVQEKRVCYPSSLKKTILYFVAKLEDSWKKWFFLNIFQMIDAYLLTAQSEV</sequence>
<protein>
    <submittedName>
        <fullName evidence="1">Uncharacterized protein</fullName>
    </submittedName>
</protein>
<accession>A0A4Y2N8Q8</accession>
<evidence type="ECO:0000313" key="2">
    <source>
        <dbReference type="Proteomes" id="UP000499080"/>
    </source>
</evidence>
<comment type="caution">
    <text evidence="1">The sequence shown here is derived from an EMBL/GenBank/DDBJ whole genome shotgun (WGS) entry which is preliminary data.</text>
</comment>
<keyword evidence="2" id="KW-1185">Reference proteome</keyword>
<evidence type="ECO:0000313" key="1">
    <source>
        <dbReference type="EMBL" id="GBN34517.1"/>
    </source>
</evidence>
<dbReference type="Proteomes" id="UP000499080">
    <property type="component" value="Unassembled WGS sequence"/>
</dbReference>
<proteinExistence type="predicted"/>
<name>A0A4Y2N8Q8_ARAVE</name>
<gene>
    <name evidence="1" type="ORF">AVEN_7100_1</name>
</gene>
<dbReference type="EMBL" id="BGPR01008554">
    <property type="protein sequence ID" value="GBN34517.1"/>
    <property type="molecule type" value="Genomic_DNA"/>
</dbReference>
<reference evidence="1 2" key="1">
    <citation type="journal article" date="2019" name="Sci. Rep.">
        <title>Orb-weaving spider Araneus ventricosus genome elucidates the spidroin gene catalogue.</title>
        <authorList>
            <person name="Kono N."/>
            <person name="Nakamura H."/>
            <person name="Ohtoshi R."/>
            <person name="Moran D.A.P."/>
            <person name="Shinohara A."/>
            <person name="Yoshida Y."/>
            <person name="Fujiwara M."/>
            <person name="Mori M."/>
            <person name="Tomita M."/>
            <person name="Arakawa K."/>
        </authorList>
    </citation>
    <scope>NUCLEOTIDE SEQUENCE [LARGE SCALE GENOMIC DNA]</scope>
</reference>